<keyword evidence="3" id="KW-0804">Transcription</keyword>
<dbReference type="Proteomes" id="UP000199632">
    <property type="component" value="Unassembled WGS sequence"/>
</dbReference>
<evidence type="ECO:0000256" key="3">
    <source>
        <dbReference type="ARBA" id="ARBA00023163"/>
    </source>
</evidence>
<gene>
    <name evidence="6" type="ORF">SAMN05421684_1592</name>
</gene>
<dbReference type="AlphaFoldDB" id="A0A1H3MSY1"/>
<keyword evidence="2" id="KW-0731">Sigma factor</keyword>
<keyword evidence="7" id="KW-1185">Reference proteome</keyword>
<dbReference type="Gene3D" id="1.10.1740.10">
    <property type="match status" value="1"/>
</dbReference>
<evidence type="ECO:0000256" key="1">
    <source>
        <dbReference type="ARBA" id="ARBA00023015"/>
    </source>
</evidence>
<feature type="region of interest" description="Disordered" evidence="4">
    <location>
        <begin position="162"/>
        <end position="192"/>
    </location>
</feature>
<dbReference type="GO" id="GO:0016987">
    <property type="term" value="F:sigma factor activity"/>
    <property type="evidence" value="ECO:0007669"/>
    <property type="project" value="UniProtKB-KW"/>
</dbReference>
<dbReference type="Pfam" id="PF04542">
    <property type="entry name" value="Sigma70_r2"/>
    <property type="match status" value="1"/>
</dbReference>
<name>A0A1H3MSY1_9ACTN</name>
<dbReference type="PANTHER" id="PTHR43133">
    <property type="entry name" value="RNA POLYMERASE ECF-TYPE SIGMA FACTO"/>
    <property type="match status" value="1"/>
</dbReference>
<dbReference type="InterPro" id="IPR013325">
    <property type="entry name" value="RNA_pol_sigma_r2"/>
</dbReference>
<feature type="domain" description="RNA polymerase sigma-70 region 2" evidence="5">
    <location>
        <begin position="80"/>
        <end position="148"/>
    </location>
</feature>
<sequence length="192" mass="21505">MMRVEDSDRIDELVRNAMPAARPSEDGEINGLLRRLAVDVIGKQPAGAAGTVVWWRRQLCRPAARRNPVSGAAETQFTRLMTEHGRAVLGYLTRRTEPVQDAADLMAEVFVVAWRRLDAVPAEPLQARAWLLGTARGVLANHRRRAVRRSQLADRLRQYLREQPLDADAPPASGPATEPVIDREPSVRLQHR</sequence>
<dbReference type="STRING" id="137265.SAMN05421684_1592"/>
<evidence type="ECO:0000256" key="4">
    <source>
        <dbReference type="SAM" id="MobiDB-lite"/>
    </source>
</evidence>
<evidence type="ECO:0000256" key="2">
    <source>
        <dbReference type="ARBA" id="ARBA00023082"/>
    </source>
</evidence>
<dbReference type="GO" id="GO:0006352">
    <property type="term" value="P:DNA-templated transcription initiation"/>
    <property type="evidence" value="ECO:0007669"/>
    <property type="project" value="InterPro"/>
</dbReference>
<dbReference type="SUPFAM" id="SSF88946">
    <property type="entry name" value="Sigma2 domain of RNA polymerase sigma factors"/>
    <property type="match status" value="1"/>
</dbReference>
<evidence type="ECO:0000259" key="5">
    <source>
        <dbReference type="Pfam" id="PF04542"/>
    </source>
</evidence>
<accession>A0A1H3MSY1</accession>
<reference evidence="7" key="1">
    <citation type="submission" date="2016-10" db="EMBL/GenBank/DDBJ databases">
        <authorList>
            <person name="Varghese N."/>
            <person name="Submissions S."/>
        </authorList>
    </citation>
    <scope>NUCLEOTIDE SEQUENCE [LARGE SCALE GENOMIC DNA]</scope>
    <source>
        <strain evidence="7">DSM 44718</strain>
    </source>
</reference>
<keyword evidence="1" id="KW-0805">Transcription regulation</keyword>
<organism evidence="6 7">
    <name type="scientific">Asanoa ishikariensis</name>
    <dbReference type="NCBI Taxonomy" id="137265"/>
    <lineage>
        <taxon>Bacteria</taxon>
        <taxon>Bacillati</taxon>
        <taxon>Actinomycetota</taxon>
        <taxon>Actinomycetes</taxon>
        <taxon>Micromonosporales</taxon>
        <taxon>Micromonosporaceae</taxon>
        <taxon>Asanoa</taxon>
    </lineage>
</organism>
<dbReference type="EMBL" id="FNQB01000001">
    <property type="protein sequence ID" value="SDY79604.1"/>
    <property type="molecule type" value="Genomic_DNA"/>
</dbReference>
<evidence type="ECO:0000313" key="6">
    <source>
        <dbReference type="EMBL" id="SDY79604.1"/>
    </source>
</evidence>
<dbReference type="InterPro" id="IPR039425">
    <property type="entry name" value="RNA_pol_sigma-70-like"/>
</dbReference>
<dbReference type="RefSeq" id="WP_239083760.1">
    <property type="nucleotide sequence ID" value="NZ_BOND01000018.1"/>
</dbReference>
<evidence type="ECO:0000313" key="7">
    <source>
        <dbReference type="Proteomes" id="UP000199632"/>
    </source>
</evidence>
<dbReference type="PANTHER" id="PTHR43133:SF25">
    <property type="entry name" value="RNA POLYMERASE SIGMA FACTOR RFAY-RELATED"/>
    <property type="match status" value="1"/>
</dbReference>
<dbReference type="InterPro" id="IPR007627">
    <property type="entry name" value="RNA_pol_sigma70_r2"/>
</dbReference>
<protein>
    <submittedName>
        <fullName evidence="6">Sigma-70 region 2</fullName>
    </submittedName>
</protein>
<proteinExistence type="predicted"/>